<accession>A0A2N0NY90</accession>
<protein>
    <submittedName>
        <fullName evidence="1">Uncharacterized protein</fullName>
    </submittedName>
</protein>
<comment type="caution">
    <text evidence="1">The sequence shown here is derived from an EMBL/GenBank/DDBJ whole genome shotgun (WGS) entry which is preliminary data.</text>
</comment>
<evidence type="ECO:0000313" key="1">
    <source>
        <dbReference type="EMBL" id="PKB99544.1"/>
    </source>
</evidence>
<reference evidence="1 2" key="2">
    <citation type="submission" date="2017-09" db="EMBL/GenBank/DDBJ databases">
        <title>Extensive intraspecific genome diversity in a model arbuscular mycorrhizal fungus.</title>
        <authorList>
            <person name="Chen E.C."/>
            <person name="Morin E."/>
            <person name="Beaudet D."/>
            <person name="Noel J."/>
            <person name="Ndikumana S."/>
            <person name="Charron P."/>
            <person name="St-Onge C."/>
            <person name="Giorgi J."/>
            <person name="Grigoriev I.V."/>
            <person name="Roux C."/>
            <person name="Martin F.M."/>
            <person name="Corradi N."/>
        </authorList>
    </citation>
    <scope>NUCLEOTIDE SEQUENCE [LARGE SCALE GENOMIC DNA]</scope>
    <source>
        <strain evidence="1 2">A5</strain>
    </source>
</reference>
<dbReference type="AlphaFoldDB" id="A0A2N0NY90"/>
<dbReference type="EMBL" id="LLXJ01002146">
    <property type="protein sequence ID" value="PKB99544.1"/>
    <property type="molecule type" value="Genomic_DNA"/>
</dbReference>
<sequence>MTFASSFSYLNNTIYGININANLDMRLENIPGAAGIAKVYFTDSSLPLNTSTALLPPALFNIVDSAGNNAAIQNLNGVVCYLIHQNMGYTMSLRGQYNSDWNVWLIEKKERLIHDKSIKEQDDDNKINEDIEIIGENSFLLSLLKKYCAKETTSLYDPAHSYIIDFFSSSKIKYEFTNNQLKKLIERSPEDLSS</sequence>
<dbReference type="Proteomes" id="UP000232722">
    <property type="component" value="Unassembled WGS sequence"/>
</dbReference>
<dbReference type="VEuPathDB" id="FungiDB:RhiirA1_462662"/>
<gene>
    <name evidence="1" type="ORF">RhiirA5_429514</name>
</gene>
<dbReference type="VEuPathDB" id="FungiDB:FUN_002812"/>
<name>A0A2N0NY90_9GLOM</name>
<reference evidence="1 2" key="1">
    <citation type="submission" date="2016-04" db="EMBL/GenBank/DDBJ databases">
        <title>Genome analyses suggest a sexual origin of heterokaryosis in a supposedly ancient asexual fungus.</title>
        <authorList>
            <person name="Ropars J."/>
            <person name="Sedzielewska K."/>
            <person name="Noel J."/>
            <person name="Charron P."/>
            <person name="Farinelli L."/>
            <person name="Marton T."/>
            <person name="Kruger M."/>
            <person name="Pelin A."/>
            <person name="Brachmann A."/>
            <person name="Corradi N."/>
        </authorList>
    </citation>
    <scope>NUCLEOTIDE SEQUENCE [LARGE SCALE GENOMIC DNA]</scope>
    <source>
        <strain evidence="1 2">A5</strain>
    </source>
</reference>
<dbReference type="VEuPathDB" id="FungiDB:RhiirFUN_002877"/>
<dbReference type="VEuPathDB" id="FungiDB:RhiirA1_458627"/>
<organism evidence="1 2">
    <name type="scientific">Rhizophagus irregularis</name>
    <dbReference type="NCBI Taxonomy" id="588596"/>
    <lineage>
        <taxon>Eukaryota</taxon>
        <taxon>Fungi</taxon>
        <taxon>Fungi incertae sedis</taxon>
        <taxon>Mucoromycota</taxon>
        <taxon>Glomeromycotina</taxon>
        <taxon>Glomeromycetes</taxon>
        <taxon>Glomerales</taxon>
        <taxon>Glomeraceae</taxon>
        <taxon>Rhizophagus</taxon>
    </lineage>
</organism>
<evidence type="ECO:0000313" key="2">
    <source>
        <dbReference type="Proteomes" id="UP000232722"/>
    </source>
</evidence>
<proteinExistence type="predicted"/>